<dbReference type="Gene3D" id="1.10.472.80">
    <property type="entry name" value="Ypt/Rab-GAP domain of gyp1p, domain 3"/>
    <property type="match status" value="1"/>
</dbReference>
<dbReference type="Proteomes" id="UP000051952">
    <property type="component" value="Unassembled WGS sequence"/>
</dbReference>
<dbReference type="InterPro" id="IPR000195">
    <property type="entry name" value="Rab-GAP-TBC_dom"/>
</dbReference>
<feature type="domain" description="Rab-GAP TBC" evidence="1">
    <location>
        <begin position="1"/>
        <end position="58"/>
    </location>
</feature>
<gene>
    <name evidence="3" type="ORF">BSAL_50870</name>
</gene>
<accession>A0A0S4KGX6</accession>
<keyword evidence="4" id="KW-1185">Reference proteome</keyword>
<name>A0A0S4KGX6_BODSA</name>
<dbReference type="OrthoDB" id="1668230at2759"/>
<proteinExistence type="predicted"/>
<feature type="domain" description="Rhodanese" evidence="2">
    <location>
        <begin position="311"/>
        <end position="370"/>
    </location>
</feature>
<reference evidence="4" key="1">
    <citation type="submission" date="2015-09" db="EMBL/GenBank/DDBJ databases">
        <authorList>
            <consortium name="Pathogen Informatics"/>
        </authorList>
    </citation>
    <scope>NUCLEOTIDE SEQUENCE [LARGE SCALE GENOMIC DNA]</scope>
    <source>
        <strain evidence="4">Lake Konstanz</strain>
    </source>
</reference>
<dbReference type="InterPro" id="IPR001763">
    <property type="entry name" value="Rhodanese-like_dom"/>
</dbReference>
<dbReference type="SUPFAM" id="SSF47923">
    <property type="entry name" value="Ypt/Rab-GAP domain of gyp1p"/>
    <property type="match status" value="1"/>
</dbReference>
<evidence type="ECO:0000259" key="1">
    <source>
        <dbReference type="PROSITE" id="PS50086"/>
    </source>
</evidence>
<dbReference type="PROSITE" id="PS50206">
    <property type="entry name" value="RHODANESE_3"/>
    <property type="match status" value="1"/>
</dbReference>
<evidence type="ECO:0000313" key="4">
    <source>
        <dbReference type="Proteomes" id="UP000051952"/>
    </source>
</evidence>
<dbReference type="PROSITE" id="PS50086">
    <property type="entry name" value="TBC_RABGAP"/>
    <property type="match status" value="1"/>
</dbReference>
<evidence type="ECO:0000259" key="2">
    <source>
        <dbReference type="PROSITE" id="PS50206"/>
    </source>
</evidence>
<dbReference type="EMBL" id="CYKH01000053">
    <property type="protein sequence ID" value="CUI11134.1"/>
    <property type="molecule type" value="Genomic_DNA"/>
</dbReference>
<organism evidence="3 4">
    <name type="scientific">Bodo saltans</name>
    <name type="common">Flagellated protozoan</name>
    <dbReference type="NCBI Taxonomy" id="75058"/>
    <lineage>
        <taxon>Eukaryota</taxon>
        <taxon>Discoba</taxon>
        <taxon>Euglenozoa</taxon>
        <taxon>Kinetoplastea</taxon>
        <taxon>Metakinetoplastina</taxon>
        <taxon>Eubodonida</taxon>
        <taxon>Bodonidae</taxon>
        <taxon>Bodo</taxon>
    </lineage>
</organism>
<dbReference type="InterPro" id="IPR035969">
    <property type="entry name" value="Rab-GAP_TBC_sf"/>
</dbReference>
<dbReference type="GO" id="GO:0005096">
    <property type="term" value="F:GTPase activator activity"/>
    <property type="evidence" value="ECO:0007669"/>
    <property type="project" value="TreeGrafter"/>
</dbReference>
<dbReference type="PANTHER" id="PTHR22957">
    <property type="entry name" value="TBC1 DOMAIN FAMILY MEMBER GTPASE-ACTIVATING PROTEIN"/>
    <property type="match status" value="1"/>
</dbReference>
<evidence type="ECO:0000313" key="3">
    <source>
        <dbReference type="EMBL" id="CUI11134.1"/>
    </source>
</evidence>
<dbReference type="VEuPathDB" id="TriTrypDB:BSAL_50870"/>
<dbReference type="Pfam" id="PF00566">
    <property type="entry name" value="RabGAP-TBC"/>
    <property type="match status" value="1"/>
</dbReference>
<dbReference type="PANTHER" id="PTHR22957:SF168">
    <property type="entry name" value="TBC DOMAIN-CONTAINING PROTEIN KINASE-LIKE PROTEIN"/>
    <property type="match status" value="1"/>
</dbReference>
<sequence>MQLSLLLRYYDPELAHHVFDKLECKPELFAISWFLTIFAHVLPVRKCTVVWDFVFGSGSPEATVCLACAVMLELRDSLMHASDFPTVVSLLSGSFAAMDVLHLLEEASLLLASTPTSVLEPALSDPVTASLVKTSCCCLLSPADIAGLKHNLDSTVDAKVNGSWASKGGVLLLDIRTNDERRRGWGGGQNNLTSSSASAAQQSRNITSMLQANKIISGAVEVAFDTLRGWREEEPIGNEDEHPDDFVMVDAADGRGSEDDDDHHIHREGAMDGEPVLRLLGRPHMLWYPAAPNTNIASSITAASSSSSSSAAFAGAAAISESPHVVIITGTEPEDGQSAVESLQRLGVAKVSMLLGGIKALEAAVPYVVIATT</sequence>
<dbReference type="AlphaFoldDB" id="A0A0S4KGX6"/>
<protein>
    <submittedName>
        <fullName evidence="3">GPI-anchored surface protein, putative</fullName>
    </submittedName>
</protein>